<keyword evidence="2" id="KW-1185">Reference proteome</keyword>
<reference evidence="1 2" key="1">
    <citation type="submission" date="2021-11" db="EMBL/GenBank/DDBJ databases">
        <authorList>
            <person name="Islam A."/>
            <person name="Islam S."/>
            <person name="Flora M.S."/>
            <person name="Rahman M."/>
            <person name="Ziaur R.M."/>
            <person name="Epstein J.H."/>
            <person name="Hassan M."/>
            <person name="Klassen M."/>
            <person name="Woodard K."/>
            <person name="Webb A."/>
            <person name="Webby R.J."/>
            <person name="El Zowalaty M.E."/>
        </authorList>
    </citation>
    <scope>NUCLEOTIDE SEQUENCE [LARGE SCALE GENOMIC DNA]</scope>
    <source>
        <strain evidence="1">Pbs1</strain>
    </source>
</reference>
<sequence>MDKMVVACYVHTSDGKLQAIVVKFGSNALNFRENGLSKVCVKFFIAIATTYDDRDKLSKVMNQVRLSCTIILNSCCLTWSKRPMT</sequence>
<dbReference type="Proteomes" id="UP001158986">
    <property type="component" value="Unassembled WGS sequence"/>
</dbReference>
<evidence type="ECO:0000313" key="1">
    <source>
        <dbReference type="EMBL" id="CAH0514877.1"/>
    </source>
</evidence>
<accession>A0ABN8CP30</accession>
<organism evidence="1 2">
    <name type="scientific">Peronospora belbahrii</name>
    <dbReference type="NCBI Taxonomy" id="622444"/>
    <lineage>
        <taxon>Eukaryota</taxon>
        <taxon>Sar</taxon>
        <taxon>Stramenopiles</taxon>
        <taxon>Oomycota</taxon>
        <taxon>Peronosporomycetes</taxon>
        <taxon>Peronosporales</taxon>
        <taxon>Peronosporaceae</taxon>
        <taxon>Peronospora</taxon>
    </lineage>
</organism>
<gene>
    <name evidence="1" type="ORF">PBS001_LOCUS1614</name>
</gene>
<dbReference type="EMBL" id="CAKLCB010000084">
    <property type="protein sequence ID" value="CAH0514877.1"/>
    <property type="molecule type" value="Genomic_DNA"/>
</dbReference>
<name>A0ABN8CP30_9STRA</name>
<protein>
    <submittedName>
        <fullName evidence="1">Uncharacterized protein</fullName>
    </submittedName>
</protein>
<comment type="caution">
    <text evidence="1">The sequence shown here is derived from an EMBL/GenBank/DDBJ whole genome shotgun (WGS) entry which is preliminary data.</text>
</comment>
<proteinExistence type="predicted"/>
<evidence type="ECO:0000313" key="2">
    <source>
        <dbReference type="Proteomes" id="UP001158986"/>
    </source>
</evidence>